<accession>A0A1M5SCS8</accession>
<proteinExistence type="predicted"/>
<dbReference type="AlphaFoldDB" id="A0A1M5SCS8"/>
<gene>
    <name evidence="1" type="ORF">SAMN05444003_2891</name>
</gene>
<dbReference type="EMBL" id="FQXB01000006">
    <property type="protein sequence ID" value="SHH36088.1"/>
    <property type="molecule type" value="Genomic_DNA"/>
</dbReference>
<name>A0A1M5SCS8_9RHOB</name>
<keyword evidence="2" id="KW-1185">Reference proteome</keyword>
<sequence>MQCRKVNFRPNNGVDMGFLEKGRSTFLGCVALATVGLLYPTQIQATPFTTTVPGTGVALPDEYPEAGGVAMVLTGANGNIYY</sequence>
<reference evidence="1 2" key="1">
    <citation type="submission" date="2016-11" db="EMBL/GenBank/DDBJ databases">
        <authorList>
            <person name="Jaros S."/>
            <person name="Januszkiewicz K."/>
            <person name="Wedrychowicz H."/>
        </authorList>
    </citation>
    <scope>NUCLEOTIDE SEQUENCE [LARGE SCALE GENOMIC DNA]</scope>
    <source>
        <strain evidence="1 2">DSM 28715</strain>
    </source>
</reference>
<evidence type="ECO:0000313" key="2">
    <source>
        <dbReference type="Proteomes" id="UP000184074"/>
    </source>
</evidence>
<dbReference type="STRING" id="1508389.SAMN05444003_2891"/>
<dbReference type="Proteomes" id="UP000184074">
    <property type="component" value="Unassembled WGS sequence"/>
</dbReference>
<evidence type="ECO:0000313" key="1">
    <source>
        <dbReference type="EMBL" id="SHH36088.1"/>
    </source>
</evidence>
<protein>
    <submittedName>
        <fullName evidence="1">Uncharacterized protein</fullName>
    </submittedName>
</protein>
<organism evidence="1 2">
    <name type="scientific">Cognatiyoonia sediminum</name>
    <dbReference type="NCBI Taxonomy" id="1508389"/>
    <lineage>
        <taxon>Bacteria</taxon>
        <taxon>Pseudomonadati</taxon>
        <taxon>Pseudomonadota</taxon>
        <taxon>Alphaproteobacteria</taxon>
        <taxon>Rhodobacterales</taxon>
        <taxon>Paracoccaceae</taxon>
        <taxon>Cognatiyoonia</taxon>
    </lineage>
</organism>